<reference evidence="3 4" key="1">
    <citation type="submission" date="2019-01" db="EMBL/GenBank/DDBJ databases">
        <authorList>
            <person name="Ferrante I. M."/>
        </authorList>
    </citation>
    <scope>NUCLEOTIDE SEQUENCE [LARGE SCALE GENOMIC DNA]</scope>
    <source>
        <strain evidence="3 4">B856</strain>
    </source>
</reference>
<dbReference type="InterPro" id="IPR029479">
    <property type="entry name" value="Nitroreductase"/>
</dbReference>
<dbReference type="Gene3D" id="3.40.109.10">
    <property type="entry name" value="NADH Oxidase"/>
    <property type="match status" value="1"/>
</dbReference>
<evidence type="ECO:0000259" key="2">
    <source>
        <dbReference type="Pfam" id="PF00881"/>
    </source>
</evidence>
<gene>
    <name evidence="3" type="ORF">PSNMU_V1.4_AUG-EV-PASAV3_0034340</name>
</gene>
<dbReference type="OrthoDB" id="26525at2759"/>
<feature type="domain" description="Nitroreductase" evidence="2">
    <location>
        <begin position="164"/>
        <end position="327"/>
    </location>
</feature>
<dbReference type="PANTHER" id="PTHR43821">
    <property type="entry name" value="NAD(P)H NITROREDUCTASE YDJA-RELATED"/>
    <property type="match status" value="1"/>
</dbReference>
<dbReference type="PANTHER" id="PTHR43821:SF1">
    <property type="entry name" value="NAD(P)H NITROREDUCTASE YDJA-RELATED"/>
    <property type="match status" value="1"/>
</dbReference>
<dbReference type="Proteomes" id="UP000291116">
    <property type="component" value="Unassembled WGS sequence"/>
</dbReference>
<dbReference type="InterPro" id="IPR052530">
    <property type="entry name" value="NAD(P)H_nitroreductase"/>
</dbReference>
<feature type="chain" id="PRO_5019563155" description="Nitroreductase domain-containing protein" evidence="1">
    <location>
        <begin position="24"/>
        <end position="352"/>
    </location>
</feature>
<keyword evidence="4" id="KW-1185">Reference proteome</keyword>
<dbReference type="GO" id="GO:0016491">
    <property type="term" value="F:oxidoreductase activity"/>
    <property type="evidence" value="ECO:0007669"/>
    <property type="project" value="InterPro"/>
</dbReference>
<name>A0A448Z3L7_9STRA</name>
<keyword evidence="1" id="KW-0732">Signal</keyword>
<organism evidence="3 4">
    <name type="scientific">Pseudo-nitzschia multistriata</name>
    <dbReference type="NCBI Taxonomy" id="183589"/>
    <lineage>
        <taxon>Eukaryota</taxon>
        <taxon>Sar</taxon>
        <taxon>Stramenopiles</taxon>
        <taxon>Ochrophyta</taxon>
        <taxon>Bacillariophyta</taxon>
        <taxon>Bacillariophyceae</taxon>
        <taxon>Bacillariophycidae</taxon>
        <taxon>Bacillariales</taxon>
        <taxon>Bacillariaceae</taxon>
        <taxon>Pseudo-nitzschia</taxon>
    </lineage>
</organism>
<evidence type="ECO:0000256" key="1">
    <source>
        <dbReference type="SAM" id="SignalP"/>
    </source>
</evidence>
<proteinExistence type="predicted"/>
<dbReference type="AlphaFoldDB" id="A0A448Z3L7"/>
<evidence type="ECO:0000313" key="3">
    <source>
        <dbReference type="EMBL" id="VEU36666.1"/>
    </source>
</evidence>
<dbReference type="Pfam" id="PF00881">
    <property type="entry name" value="Nitroreductase"/>
    <property type="match status" value="1"/>
</dbReference>
<accession>A0A448Z3L7</accession>
<dbReference type="SUPFAM" id="SSF55469">
    <property type="entry name" value="FMN-dependent nitroreductase-like"/>
    <property type="match status" value="1"/>
</dbReference>
<feature type="signal peptide" evidence="1">
    <location>
        <begin position="1"/>
        <end position="23"/>
    </location>
</feature>
<evidence type="ECO:0000313" key="4">
    <source>
        <dbReference type="Proteomes" id="UP000291116"/>
    </source>
</evidence>
<dbReference type="EMBL" id="CAACVS010000098">
    <property type="protein sequence ID" value="VEU36666.1"/>
    <property type="molecule type" value="Genomic_DNA"/>
</dbReference>
<dbReference type="InterPro" id="IPR000415">
    <property type="entry name" value="Nitroreductase-like"/>
</dbReference>
<sequence>MTISARLLSFVLAALAAPQGSLAFSPQRPMHVFAEASGRPLPNESLAPKALPADDDPGARVLSAETGEAPSLPASTRAHALEVFGRFASREHGGQKFVADDGALYHILRGLDIEASEEDAAIVFRYLDSDGDGRLEFEDEFLPWYLEAVGAATGVSAGFRSLLVGRRTVEAFDETPVDDAVLERAVQCAIAAPNRSGSEPWRFRKVGRETVRKLAALHKARDGSSESTGYTDWESVAPGWCVVTRTVSAACGEKDGHETESGGLRSEAQQDFKSVCCSIQNFMLSMWSEGIGTKWTTGPLQTTTEFATICGIDTELEAVVGIIWYGYATGGTRYADPKRRKLGVGDVLGYLP</sequence>
<protein>
    <recommendedName>
        <fullName evidence="2">Nitroreductase domain-containing protein</fullName>
    </recommendedName>
</protein>